<reference evidence="1" key="1">
    <citation type="submission" date="2020-05" db="EMBL/GenBank/DDBJ databases">
        <authorList>
            <person name="Chiriac C."/>
            <person name="Salcher M."/>
            <person name="Ghai R."/>
            <person name="Kavagutti S V."/>
        </authorList>
    </citation>
    <scope>NUCLEOTIDE SEQUENCE</scope>
</reference>
<dbReference type="EMBL" id="LR796923">
    <property type="protein sequence ID" value="CAB4174876.1"/>
    <property type="molecule type" value="Genomic_DNA"/>
</dbReference>
<proteinExistence type="predicted"/>
<name>A0A6J5PXK8_9CAUD</name>
<sequence>MTQDYLSFRSLQKPYPIKKAGNNPALDKVDPLVSTTDALHLDARYLLTLAR</sequence>
<organism evidence="1">
    <name type="scientific">uncultured Caudovirales phage</name>
    <dbReference type="NCBI Taxonomy" id="2100421"/>
    <lineage>
        <taxon>Viruses</taxon>
        <taxon>Duplodnaviria</taxon>
        <taxon>Heunggongvirae</taxon>
        <taxon>Uroviricota</taxon>
        <taxon>Caudoviricetes</taxon>
        <taxon>Peduoviridae</taxon>
        <taxon>Maltschvirus</taxon>
        <taxon>Maltschvirus maltsch</taxon>
    </lineage>
</organism>
<protein>
    <submittedName>
        <fullName evidence="1">Uncharacterized protein</fullName>
    </submittedName>
</protein>
<gene>
    <name evidence="1" type="ORF">UFOVP972_87</name>
</gene>
<evidence type="ECO:0000313" key="1">
    <source>
        <dbReference type="EMBL" id="CAB4174876.1"/>
    </source>
</evidence>
<accession>A0A6J5PXK8</accession>